<dbReference type="AlphaFoldDB" id="A0A6P5Y5E8"/>
<sequence length="282" mass="31436">MNTVNVGSADNQKTKNKVIFVMGATATGKSKLSIDLATHFHGEVINSDKIQVYKGLDIITNKVTVEEARGVPHHLLGIVNDSEEDFTVDDFCHNALEAIYAILKKGKVPIIGGGSNSYLEKLVEDPTINFRQRFDCCFIWVDASLPVLHERVGKRIDQMVIAGLLDEVREMFVMGADYNRGIRRAIGAPELESYFMVEKDTSGDEATKSNILANAIEEIKANTRKLVDSQLGKIHRLKNELGWDLHRVDVTSVYEKCGKDAEVAWEQQVLKESLEIVGSFLN</sequence>
<dbReference type="GO" id="GO:0052622">
    <property type="term" value="F:ATP/ADP dimethylallyltransferase activity"/>
    <property type="evidence" value="ECO:0007669"/>
    <property type="project" value="UniProtKB-EC"/>
</dbReference>
<dbReference type="PANTHER" id="PTHR11088:SF59">
    <property type="entry name" value="ADENYLATE ISOPENTENYLTRANSFERASE"/>
    <property type="match status" value="1"/>
</dbReference>
<dbReference type="GeneID" id="111289035"/>
<evidence type="ECO:0000256" key="4">
    <source>
        <dbReference type="ARBA" id="ARBA00022741"/>
    </source>
</evidence>
<protein>
    <recommendedName>
        <fullName evidence="10">adenylate dimethylallyltransferase (ADP/ATP-dependent)</fullName>
        <ecNumber evidence="10">2.5.1.112</ecNumber>
    </recommendedName>
</protein>
<evidence type="ECO:0000313" key="12">
    <source>
        <dbReference type="RefSeq" id="XP_022735645.1"/>
    </source>
</evidence>
<name>A0A6P5Y5E8_DURZI</name>
<dbReference type="SUPFAM" id="SSF52540">
    <property type="entry name" value="P-loop containing nucleoside triphosphate hydrolases"/>
    <property type="match status" value="1"/>
</dbReference>
<evidence type="ECO:0000256" key="2">
    <source>
        <dbReference type="ARBA" id="ARBA00022679"/>
    </source>
</evidence>
<comment type="catalytic activity">
    <reaction evidence="7">
        <text>dimethylallyl diphosphate + ATP = N(6)-(dimethylallyl)adenosine 5'-triphosphate + diphosphate</text>
        <dbReference type="Rhea" id="RHEA:36331"/>
        <dbReference type="ChEBI" id="CHEBI:30616"/>
        <dbReference type="ChEBI" id="CHEBI:33019"/>
        <dbReference type="ChEBI" id="CHEBI:57623"/>
        <dbReference type="ChEBI" id="CHEBI:73532"/>
        <dbReference type="EC" id="2.5.1.112"/>
    </reaction>
</comment>
<accession>A0A6P5Y5E8</accession>
<proteinExistence type="inferred from homology"/>
<dbReference type="KEGG" id="dzi:111289035"/>
<keyword evidence="4" id="KW-0547">Nucleotide-binding</keyword>
<evidence type="ECO:0000313" key="11">
    <source>
        <dbReference type="Proteomes" id="UP000515121"/>
    </source>
</evidence>
<dbReference type="RefSeq" id="XP_022735645.1">
    <property type="nucleotide sequence ID" value="XM_022879910.1"/>
</dbReference>
<keyword evidence="3" id="KW-0203">Cytokinin biosynthesis</keyword>
<dbReference type="GO" id="GO:0052381">
    <property type="term" value="F:tRNA dimethylallyltransferase activity"/>
    <property type="evidence" value="ECO:0007669"/>
    <property type="project" value="TreeGrafter"/>
</dbReference>
<evidence type="ECO:0000256" key="7">
    <source>
        <dbReference type="ARBA" id="ARBA00051744"/>
    </source>
</evidence>
<keyword evidence="6" id="KW-0809">Transit peptide</keyword>
<evidence type="ECO:0000256" key="6">
    <source>
        <dbReference type="ARBA" id="ARBA00022946"/>
    </source>
</evidence>
<evidence type="ECO:0000256" key="10">
    <source>
        <dbReference type="ARBA" id="ARBA00066838"/>
    </source>
</evidence>
<dbReference type="GO" id="GO:0009824">
    <property type="term" value="F:AMP dimethylallyltransferase activity"/>
    <property type="evidence" value="ECO:0007669"/>
    <property type="project" value="UniProtKB-ARBA"/>
</dbReference>
<reference evidence="12" key="1">
    <citation type="submission" date="2025-08" db="UniProtKB">
        <authorList>
            <consortium name="RefSeq"/>
        </authorList>
    </citation>
    <scope>IDENTIFICATION</scope>
    <source>
        <tissue evidence="12">Fruit stalk</tissue>
    </source>
</reference>
<dbReference type="InterPro" id="IPR039657">
    <property type="entry name" value="Dimethylallyltransferase"/>
</dbReference>
<dbReference type="PANTHER" id="PTHR11088">
    <property type="entry name" value="TRNA DIMETHYLALLYLTRANSFERASE"/>
    <property type="match status" value="1"/>
</dbReference>
<evidence type="ECO:0000256" key="5">
    <source>
        <dbReference type="ARBA" id="ARBA00022840"/>
    </source>
</evidence>
<keyword evidence="2" id="KW-0808">Transferase</keyword>
<dbReference type="GO" id="GO:0009691">
    <property type="term" value="P:cytokinin biosynthetic process"/>
    <property type="evidence" value="ECO:0007669"/>
    <property type="project" value="UniProtKB-KW"/>
</dbReference>
<evidence type="ECO:0000256" key="1">
    <source>
        <dbReference type="ARBA" id="ARBA00005842"/>
    </source>
</evidence>
<comment type="function">
    <text evidence="9">Involved in cytokinin biosynthesis. Catalyzes the transfer of an isopentenyl group from dimethylallyl diphosphate (DMAPP) to ATP and ADP.</text>
</comment>
<dbReference type="Pfam" id="PF01715">
    <property type="entry name" value="IPPT"/>
    <property type="match status" value="2"/>
</dbReference>
<gene>
    <name evidence="12" type="primary">LOC111289035</name>
</gene>
<dbReference type="GO" id="GO:0006400">
    <property type="term" value="P:tRNA modification"/>
    <property type="evidence" value="ECO:0007669"/>
    <property type="project" value="TreeGrafter"/>
</dbReference>
<organism evidence="11 12">
    <name type="scientific">Durio zibethinus</name>
    <name type="common">Durian</name>
    <dbReference type="NCBI Taxonomy" id="66656"/>
    <lineage>
        <taxon>Eukaryota</taxon>
        <taxon>Viridiplantae</taxon>
        <taxon>Streptophyta</taxon>
        <taxon>Embryophyta</taxon>
        <taxon>Tracheophyta</taxon>
        <taxon>Spermatophyta</taxon>
        <taxon>Magnoliopsida</taxon>
        <taxon>eudicotyledons</taxon>
        <taxon>Gunneridae</taxon>
        <taxon>Pentapetalae</taxon>
        <taxon>rosids</taxon>
        <taxon>malvids</taxon>
        <taxon>Malvales</taxon>
        <taxon>Malvaceae</taxon>
        <taxon>Helicteroideae</taxon>
        <taxon>Durio</taxon>
    </lineage>
</organism>
<evidence type="ECO:0000256" key="8">
    <source>
        <dbReference type="ARBA" id="ARBA00052386"/>
    </source>
</evidence>
<keyword evidence="5" id="KW-0067">ATP-binding</keyword>
<evidence type="ECO:0000256" key="9">
    <source>
        <dbReference type="ARBA" id="ARBA00055191"/>
    </source>
</evidence>
<dbReference type="OrthoDB" id="775260at2759"/>
<dbReference type="Gene3D" id="3.40.50.300">
    <property type="entry name" value="P-loop containing nucleotide triphosphate hydrolases"/>
    <property type="match status" value="1"/>
</dbReference>
<comment type="catalytic activity">
    <reaction evidence="8">
        <text>dimethylallyl diphosphate + ADP = N(6)-(dimethylallyl)adenosine 5'-diphosphate + diphosphate</text>
        <dbReference type="Rhea" id="RHEA:36327"/>
        <dbReference type="ChEBI" id="CHEBI:33019"/>
        <dbReference type="ChEBI" id="CHEBI:57623"/>
        <dbReference type="ChEBI" id="CHEBI:73533"/>
        <dbReference type="ChEBI" id="CHEBI:456216"/>
        <dbReference type="EC" id="2.5.1.112"/>
    </reaction>
</comment>
<keyword evidence="11" id="KW-1185">Reference proteome</keyword>
<dbReference type="GO" id="GO:0005739">
    <property type="term" value="C:mitochondrion"/>
    <property type="evidence" value="ECO:0007669"/>
    <property type="project" value="TreeGrafter"/>
</dbReference>
<comment type="similarity">
    <text evidence="1">Belongs to the IPP transferase family.</text>
</comment>
<dbReference type="EC" id="2.5.1.112" evidence="10"/>
<dbReference type="FunFam" id="1.10.287.890:FF:000002">
    <property type="entry name" value="Adenylate isopentenyltransferase 5, chloroplastic"/>
    <property type="match status" value="1"/>
</dbReference>
<dbReference type="Proteomes" id="UP000515121">
    <property type="component" value="Unplaced"/>
</dbReference>
<dbReference type="GO" id="GO:0005524">
    <property type="term" value="F:ATP binding"/>
    <property type="evidence" value="ECO:0007669"/>
    <property type="project" value="UniProtKB-KW"/>
</dbReference>
<evidence type="ECO:0000256" key="3">
    <source>
        <dbReference type="ARBA" id="ARBA00022712"/>
    </source>
</evidence>
<dbReference type="InterPro" id="IPR027417">
    <property type="entry name" value="P-loop_NTPase"/>
</dbReference>
<dbReference type="Gene3D" id="1.10.287.890">
    <property type="entry name" value="Crystal structure of tRNA isopentenylpyrophosphate transferase (bh2366) domain"/>
    <property type="match status" value="1"/>
</dbReference>